<keyword evidence="2" id="KW-0808">Transferase</keyword>
<dbReference type="CDD" id="cd02440">
    <property type="entry name" value="AdoMet_MTases"/>
    <property type="match status" value="1"/>
</dbReference>
<evidence type="ECO:0000313" key="3">
    <source>
        <dbReference type="Proteomes" id="UP001222800"/>
    </source>
</evidence>
<dbReference type="InterPro" id="IPR052356">
    <property type="entry name" value="Thiol_S-MT"/>
</dbReference>
<dbReference type="Gene3D" id="3.40.50.150">
    <property type="entry name" value="Vaccinia Virus protein VP39"/>
    <property type="match status" value="1"/>
</dbReference>
<dbReference type="GO" id="GO:0008168">
    <property type="term" value="F:methyltransferase activity"/>
    <property type="evidence" value="ECO:0007669"/>
    <property type="project" value="UniProtKB-KW"/>
</dbReference>
<reference evidence="2 3" key="1">
    <citation type="submission" date="2023-03" db="EMBL/GenBank/DDBJ databases">
        <title>Complete genome sequence of Tepidibacter sp. SWIR-1, isolated from a deep-sea hydrothermal vent.</title>
        <authorList>
            <person name="Li X."/>
        </authorList>
    </citation>
    <scope>NUCLEOTIDE SEQUENCE [LARGE SCALE GENOMIC DNA]</scope>
    <source>
        <strain evidence="2 3">SWIR-1</strain>
    </source>
</reference>
<protein>
    <submittedName>
        <fullName evidence="2">Class I SAM-dependent methyltransferase</fullName>
    </submittedName>
</protein>
<keyword evidence="2" id="KW-0489">Methyltransferase</keyword>
<dbReference type="SUPFAM" id="SSF53335">
    <property type="entry name" value="S-adenosyl-L-methionine-dependent methyltransferases"/>
    <property type="match status" value="1"/>
</dbReference>
<dbReference type="RefSeq" id="WP_277732170.1">
    <property type="nucleotide sequence ID" value="NZ_CP120733.1"/>
</dbReference>
<feature type="domain" description="Methyltransferase type 11" evidence="1">
    <location>
        <begin position="36"/>
        <end position="130"/>
    </location>
</feature>
<dbReference type="Proteomes" id="UP001222800">
    <property type="component" value="Chromosome"/>
</dbReference>
<name>A0ABY8EB74_9FIRM</name>
<dbReference type="InterPro" id="IPR013216">
    <property type="entry name" value="Methyltransf_11"/>
</dbReference>
<gene>
    <name evidence="2" type="ORF">P4S50_17820</name>
</gene>
<dbReference type="PANTHER" id="PTHR45036">
    <property type="entry name" value="METHYLTRANSFERASE LIKE 7B"/>
    <property type="match status" value="1"/>
</dbReference>
<accession>A0ABY8EB74</accession>
<dbReference type="PANTHER" id="PTHR45036:SF1">
    <property type="entry name" value="METHYLTRANSFERASE LIKE 7A"/>
    <property type="match status" value="1"/>
</dbReference>
<sequence length="195" mass="22374">MELTPTIFNIFMKPFEKKALHKRRSELISQVHGNVLEIGAGTGVNFNYYRNEKISELTIVDIKFNNIIKNHSLNKSIDINFIEGNAEKLPFEDNTFDSVVSTLIYCSVDNPDIVLSEVFRVLKPGGRVYFIEHVLPEQVHYRKLLNTLNGAWKMIGKCNVNRETLKLIEKANFKVVDFEMFGKACFIFIKGIGVK</sequence>
<keyword evidence="3" id="KW-1185">Reference proteome</keyword>
<proteinExistence type="predicted"/>
<dbReference type="EMBL" id="CP120733">
    <property type="protein sequence ID" value="WFD10192.1"/>
    <property type="molecule type" value="Genomic_DNA"/>
</dbReference>
<evidence type="ECO:0000313" key="2">
    <source>
        <dbReference type="EMBL" id="WFD10192.1"/>
    </source>
</evidence>
<organism evidence="2 3">
    <name type="scientific">Tepidibacter hydrothermalis</name>
    <dbReference type="NCBI Taxonomy" id="3036126"/>
    <lineage>
        <taxon>Bacteria</taxon>
        <taxon>Bacillati</taxon>
        <taxon>Bacillota</taxon>
        <taxon>Clostridia</taxon>
        <taxon>Peptostreptococcales</taxon>
        <taxon>Peptostreptococcaceae</taxon>
        <taxon>Tepidibacter</taxon>
    </lineage>
</organism>
<dbReference type="InterPro" id="IPR029063">
    <property type="entry name" value="SAM-dependent_MTases_sf"/>
</dbReference>
<dbReference type="Pfam" id="PF08241">
    <property type="entry name" value="Methyltransf_11"/>
    <property type="match status" value="1"/>
</dbReference>
<dbReference type="GO" id="GO:0032259">
    <property type="term" value="P:methylation"/>
    <property type="evidence" value="ECO:0007669"/>
    <property type="project" value="UniProtKB-KW"/>
</dbReference>
<evidence type="ECO:0000259" key="1">
    <source>
        <dbReference type="Pfam" id="PF08241"/>
    </source>
</evidence>